<dbReference type="GO" id="GO:0030246">
    <property type="term" value="F:carbohydrate binding"/>
    <property type="evidence" value="ECO:0007669"/>
    <property type="project" value="UniProtKB-KW"/>
</dbReference>
<dbReference type="Gene3D" id="3.10.100.10">
    <property type="entry name" value="Mannose-Binding Protein A, subunit A"/>
    <property type="match status" value="1"/>
</dbReference>
<gene>
    <name evidence="18" type="primary">COLEC12</name>
</gene>
<protein>
    <recommendedName>
        <fullName evidence="2">Collectin-12</fullName>
    </recommendedName>
</protein>
<evidence type="ECO:0000256" key="4">
    <source>
        <dbReference type="ARBA" id="ARBA00022723"/>
    </source>
</evidence>
<proteinExistence type="predicted"/>
<reference evidence="18 19" key="1">
    <citation type="submission" date="2020-06" db="EMBL/GenBank/DDBJ databases">
        <authorList>
            <consortium name="Wellcome Sanger Institute Data Sharing"/>
        </authorList>
    </citation>
    <scope>NUCLEOTIDE SEQUENCE [LARGE SCALE GENOMIC DNA]</scope>
</reference>
<dbReference type="InterPro" id="IPR008160">
    <property type="entry name" value="Collagen"/>
</dbReference>
<reference evidence="18" key="3">
    <citation type="submission" date="2025-09" db="UniProtKB">
        <authorList>
            <consortium name="Ensembl"/>
        </authorList>
    </citation>
    <scope>IDENTIFICATION</scope>
</reference>
<evidence type="ECO:0000256" key="2">
    <source>
        <dbReference type="ARBA" id="ARBA00017460"/>
    </source>
</evidence>
<sequence length="774" mass="84886">MKDSFTEEEELQSFGYKHFGVREGDRCTKYKTQLSLKAAIFLLYVLCTLLAIAVAILGYKVVQRVDHVSENIEHFQGKIVAMETSLKYLDGASGEKSENATSSLQVFRAGMSTLHQRLSEITDRVNGNQATLHKLQDSGQTVRTAQRSLRSQLELDTEMLRRVNTALTFQSINIHSLQELNARLQQELQKQVKVERSWQVTMYDLNHTQEQQVVTVMMLQQSLEVASQAMQHLHTDVKTLMQSTRHAQTDTEWLQGKMQNLQGLCTNASDHTVSNRDRLEELSSELNSLMETVQNISMIASVQELSLRQFGKQQLDYDNHTGLQFETLETRSDQTVDNLDHVTGNISSATHLLGDVNTELKTLRDCSDTISRHSDVLLGLNITLASMKSDSTGLRSAQDDLSGRLDQEVSNLSMLIEEMKLVDHHHTQFISNFSTLMGPPGCRGSHGDQGPQGVVGPPGQKGQRGNDGEPGQSGFRGETGEPGLPGFHGLQGAQGFLGSSGSKGPRGSGGRVGVPGTKGEPGSPGQPGSNGQLGHPGPPGPAGIQGQIGPSGDEGPRGLSGPPGSAGPHGLPGIPGRHLILPPLSEALHGDPLPSYSSQETGCPVDWLQFKDSCYLFSVVQLSFDEAKKNCDSNSASMVMINDVEEQRWLHMQTLGKGYFWLGLTDRNQEEVWQWVDGSFPVITNWKQGQPDNWRPRHGEGEDCAGLVHQGLWNDFHCDLPMSSICEKPICCCEFKPSLFQPTITLLTIAMMLTTMCVPQRRLLGGHGHSPMGE</sequence>
<evidence type="ECO:0000256" key="14">
    <source>
        <dbReference type="ARBA" id="ARBA00023170"/>
    </source>
</evidence>
<evidence type="ECO:0000256" key="10">
    <source>
        <dbReference type="ARBA" id="ARBA00023054"/>
    </source>
</evidence>
<keyword evidence="10" id="KW-0175">Coiled coil</keyword>
<dbReference type="SUPFAM" id="SSF56436">
    <property type="entry name" value="C-type lectin-like"/>
    <property type="match status" value="1"/>
</dbReference>
<feature type="compositionally biased region" description="Low complexity" evidence="15">
    <location>
        <begin position="542"/>
        <end position="551"/>
    </location>
</feature>
<keyword evidence="11" id="KW-0176">Collagen</keyword>
<dbReference type="InterPro" id="IPR058762">
    <property type="entry name" value="COLEC12_dom"/>
</dbReference>
<dbReference type="InterPro" id="IPR016187">
    <property type="entry name" value="CTDL_fold"/>
</dbReference>
<dbReference type="InterPro" id="IPR001304">
    <property type="entry name" value="C-type_lectin-like"/>
</dbReference>
<dbReference type="SMART" id="SM00034">
    <property type="entry name" value="CLECT"/>
    <property type="match status" value="1"/>
</dbReference>
<accession>A0AAY4A9M2</accession>
<keyword evidence="7" id="KW-0106">Calcium</keyword>
<dbReference type="Pfam" id="PF01391">
    <property type="entry name" value="Collagen"/>
    <property type="match status" value="2"/>
</dbReference>
<dbReference type="GeneTree" id="ENSGT00950000183074"/>
<keyword evidence="12 16" id="KW-0472">Membrane</keyword>
<keyword evidence="13" id="KW-1015">Disulfide bond</keyword>
<evidence type="ECO:0000256" key="16">
    <source>
        <dbReference type="SAM" id="Phobius"/>
    </source>
</evidence>
<dbReference type="InterPro" id="IPR016186">
    <property type="entry name" value="C-type_lectin-like/link_sf"/>
</dbReference>
<keyword evidence="19" id="KW-1185">Reference proteome</keyword>
<evidence type="ECO:0000256" key="1">
    <source>
        <dbReference type="ARBA" id="ARBA00004606"/>
    </source>
</evidence>
<dbReference type="AlphaFoldDB" id="A0AAY4A9M2"/>
<evidence type="ECO:0000256" key="8">
    <source>
        <dbReference type="ARBA" id="ARBA00022968"/>
    </source>
</evidence>
<dbReference type="GO" id="GO:0005581">
    <property type="term" value="C:collagen trimer"/>
    <property type="evidence" value="ECO:0007669"/>
    <property type="project" value="UniProtKB-KW"/>
</dbReference>
<feature type="compositionally biased region" description="Low complexity" evidence="15">
    <location>
        <begin position="448"/>
        <end position="463"/>
    </location>
</feature>
<evidence type="ECO:0000256" key="6">
    <source>
        <dbReference type="ARBA" id="ARBA00022737"/>
    </source>
</evidence>
<keyword evidence="8" id="KW-0735">Signal-anchor</keyword>
<dbReference type="PROSITE" id="PS50041">
    <property type="entry name" value="C_TYPE_LECTIN_2"/>
    <property type="match status" value="1"/>
</dbReference>
<evidence type="ECO:0000256" key="15">
    <source>
        <dbReference type="SAM" id="MobiDB-lite"/>
    </source>
</evidence>
<feature type="compositionally biased region" description="Gly residues" evidence="15">
    <location>
        <begin position="504"/>
        <end position="513"/>
    </location>
</feature>
<evidence type="ECO:0000256" key="3">
    <source>
        <dbReference type="ARBA" id="ARBA00022692"/>
    </source>
</evidence>
<dbReference type="InterPro" id="IPR018378">
    <property type="entry name" value="C-type_lectin_CS"/>
</dbReference>
<comment type="subcellular location">
    <subcellularLocation>
        <location evidence="1">Membrane</location>
        <topology evidence="1">Single-pass type II membrane protein</topology>
    </subcellularLocation>
</comment>
<name>A0AAY4A9M2_9TELE</name>
<evidence type="ECO:0000259" key="17">
    <source>
        <dbReference type="PROSITE" id="PS50041"/>
    </source>
</evidence>
<organism evidence="18 19">
    <name type="scientific">Denticeps clupeoides</name>
    <name type="common">denticle herring</name>
    <dbReference type="NCBI Taxonomy" id="299321"/>
    <lineage>
        <taxon>Eukaryota</taxon>
        <taxon>Metazoa</taxon>
        <taxon>Chordata</taxon>
        <taxon>Craniata</taxon>
        <taxon>Vertebrata</taxon>
        <taxon>Euteleostomi</taxon>
        <taxon>Actinopterygii</taxon>
        <taxon>Neopterygii</taxon>
        <taxon>Teleostei</taxon>
        <taxon>Clupei</taxon>
        <taxon>Clupeiformes</taxon>
        <taxon>Denticipitoidei</taxon>
        <taxon>Denticipitidae</taxon>
        <taxon>Denticeps</taxon>
    </lineage>
</organism>
<evidence type="ECO:0000256" key="9">
    <source>
        <dbReference type="ARBA" id="ARBA00022989"/>
    </source>
</evidence>
<evidence type="ECO:0000256" key="11">
    <source>
        <dbReference type="ARBA" id="ARBA00023119"/>
    </source>
</evidence>
<evidence type="ECO:0000256" key="7">
    <source>
        <dbReference type="ARBA" id="ARBA00022837"/>
    </source>
</evidence>
<keyword evidence="6" id="KW-0677">Repeat</keyword>
<dbReference type="Pfam" id="PF00059">
    <property type="entry name" value="Lectin_C"/>
    <property type="match status" value="1"/>
</dbReference>
<feature type="transmembrane region" description="Helical" evidence="16">
    <location>
        <begin position="38"/>
        <end position="59"/>
    </location>
</feature>
<dbReference type="Pfam" id="PF26004">
    <property type="entry name" value="COLEC12"/>
    <property type="match status" value="1"/>
</dbReference>
<evidence type="ECO:0000256" key="13">
    <source>
        <dbReference type="ARBA" id="ARBA00023157"/>
    </source>
</evidence>
<feature type="region of interest" description="Disordered" evidence="15">
    <location>
        <begin position="440"/>
        <end position="579"/>
    </location>
</feature>
<dbReference type="Ensembl" id="ENSDCDT00010005722.1">
    <property type="protein sequence ID" value="ENSDCDP00010005529.1"/>
    <property type="gene ID" value="ENSDCDG00010002427.1"/>
</dbReference>
<evidence type="ECO:0000313" key="19">
    <source>
        <dbReference type="Proteomes" id="UP000694580"/>
    </source>
</evidence>
<keyword evidence="9 16" id="KW-1133">Transmembrane helix</keyword>
<evidence type="ECO:0000256" key="5">
    <source>
        <dbReference type="ARBA" id="ARBA00022734"/>
    </source>
</evidence>
<keyword evidence="4" id="KW-0479">Metal-binding</keyword>
<feature type="domain" description="C-type lectin" evidence="17">
    <location>
        <begin position="610"/>
        <end position="727"/>
    </location>
</feature>
<dbReference type="CDD" id="cd03590">
    <property type="entry name" value="CLECT_DC-SIGN_like"/>
    <property type="match status" value="1"/>
</dbReference>
<evidence type="ECO:0000256" key="12">
    <source>
        <dbReference type="ARBA" id="ARBA00023136"/>
    </source>
</evidence>
<dbReference type="PANTHER" id="PTHR22803">
    <property type="entry name" value="MANNOSE, PHOSPHOLIPASE, LECTIN RECEPTOR RELATED"/>
    <property type="match status" value="1"/>
</dbReference>
<keyword evidence="5" id="KW-0430">Lectin</keyword>
<keyword evidence="3 16" id="KW-0812">Transmembrane</keyword>
<keyword evidence="14" id="KW-0675">Receptor</keyword>
<dbReference type="InterPro" id="IPR033989">
    <property type="entry name" value="CD209-like_CTLD"/>
</dbReference>
<evidence type="ECO:0000313" key="18">
    <source>
        <dbReference type="Ensembl" id="ENSDCDP00010005529.1"/>
    </source>
</evidence>
<reference evidence="18" key="2">
    <citation type="submission" date="2025-08" db="UniProtKB">
        <authorList>
            <consortium name="Ensembl"/>
        </authorList>
    </citation>
    <scope>IDENTIFICATION</scope>
</reference>
<dbReference type="PROSITE" id="PS00615">
    <property type="entry name" value="C_TYPE_LECTIN_1"/>
    <property type="match status" value="1"/>
</dbReference>
<dbReference type="Proteomes" id="UP000694580">
    <property type="component" value="Chromosome 2"/>
</dbReference>
<dbReference type="InterPro" id="IPR050111">
    <property type="entry name" value="C-type_lectin/snaclec_domain"/>
</dbReference>
<feature type="compositionally biased region" description="Low complexity" evidence="15">
    <location>
        <begin position="514"/>
        <end position="535"/>
    </location>
</feature>